<feature type="compositionally biased region" description="Basic and acidic residues" evidence="2">
    <location>
        <begin position="114"/>
        <end position="126"/>
    </location>
</feature>
<dbReference type="EMBL" id="CAJRST010002224">
    <property type="protein sequence ID" value="CAG5866882.1"/>
    <property type="molecule type" value="Genomic_DNA"/>
</dbReference>
<organism evidence="3 4">
    <name type="scientific">Menidia menidia</name>
    <name type="common">Atlantic silverside</name>
    <dbReference type="NCBI Taxonomy" id="238744"/>
    <lineage>
        <taxon>Eukaryota</taxon>
        <taxon>Metazoa</taxon>
        <taxon>Chordata</taxon>
        <taxon>Craniata</taxon>
        <taxon>Vertebrata</taxon>
        <taxon>Euteleostomi</taxon>
        <taxon>Actinopterygii</taxon>
        <taxon>Neopterygii</taxon>
        <taxon>Teleostei</taxon>
        <taxon>Neoteleostei</taxon>
        <taxon>Acanthomorphata</taxon>
        <taxon>Ovalentaria</taxon>
        <taxon>Atherinomorphae</taxon>
        <taxon>Atheriniformes</taxon>
        <taxon>Atherinopsidae</taxon>
        <taxon>Menidiinae</taxon>
        <taxon>Menidia</taxon>
    </lineage>
</organism>
<dbReference type="OrthoDB" id="190098at2759"/>
<dbReference type="PANTHER" id="PTHR21292">
    <property type="entry name" value="EXOCYST COMPLEX COMPONENT SEC6-RELATED"/>
    <property type="match status" value="1"/>
</dbReference>
<gene>
    <name evidence="3" type="ORF">MMEN_LOCUS3581</name>
</gene>
<feature type="non-terminal residue" evidence="3">
    <location>
        <position position="1"/>
    </location>
</feature>
<dbReference type="Proteomes" id="UP000677803">
    <property type="component" value="Unassembled WGS sequence"/>
</dbReference>
<dbReference type="AlphaFoldDB" id="A0A8S4AKR6"/>
<feature type="region of interest" description="Disordered" evidence="2">
    <location>
        <begin position="104"/>
        <end position="126"/>
    </location>
</feature>
<reference evidence="3" key="1">
    <citation type="submission" date="2021-05" db="EMBL/GenBank/DDBJ databases">
        <authorList>
            <person name="Tigano A."/>
        </authorList>
    </citation>
    <scope>NUCLEOTIDE SEQUENCE</scope>
</reference>
<dbReference type="GO" id="GO:0006887">
    <property type="term" value="P:exocytosis"/>
    <property type="evidence" value="ECO:0007669"/>
    <property type="project" value="InterPro"/>
</dbReference>
<proteinExistence type="inferred from homology"/>
<dbReference type="GO" id="GO:0000145">
    <property type="term" value="C:exocyst"/>
    <property type="evidence" value="ECO:0007669"/>
    <property type="project" value="InterPro"/>
</dbReference>
<dbReference type="GO" id="GO:0000149">
    <property type="term" value="F:SNARE binding"/>
    <property type="evidence" value="ECO:0007669"/>
    <property type="project" value="TreeGrafter"/>
</dbReference>
<dbReference type="InterPro" id="IPR010326">
    <property type="entry name" value="EXOC3/Sec6"/>
</dbReference>
<evidence type="ECO:0000256" key="1">
    <source>
        <dbReference type="ARBA" id="ARBA00009447"/>
    </source>
</evidence>
<protein>
    <submittedName>
        <fullName evidence="3">(Atlantic silverside) hypothetical protein</fullName>
    </submittedName>
</protein>
<comment type="caution">
    <text evidence="3">The sequence shown here is derived from an EMBL/GenBank/DDBJ whole genome shotgun (WGS) entry which is preliminary data.</text>
</comment>
<keyword evidence="4" id="KW-1185">Reference proteome</keyword>
<dbReference type="Gene3D" id="1.10.357.70">
    <property type="entry name" value="Exocyst complex component Sec6, C-terminal domain"/>
    <property type="match status" value="1"/>
</dbReference>
<dbReference type="GO" id="GO:0051601">
    <property type="term" value="P:exocyst localization"/>
    <property type="evidence" value="ECO:0007669"/>
    <property type="project" value="TreeGrafter"/>
</dbReference>
<evidence type="ECO:0000313" key="3">
    <source>
        <dbReference type="EMBL" id="CAG5866882.1"/>
    </source>
</evidence>
<sequence>GGGVWTFHCTPSLEQEELVGALKEPHCTLTLRAATVRSGKLANLHLSAPFQLCWSCASDPSQSDPNMRIHSASEGLSDRINNHPNPRGIAAGGWLRGTFQRFRRQPNPDVKTPSSEDKQPSSFDGKRPVVIPTFERLLEERHLHEASLLLIDRENHLFGEITEEEALKHHAEEVDKLAEDRKALETVLWETVQRSLSLSSDETEDAAVLASAVKAIYREEEQDQLWKHVECRSPSNWKKRHDSILRELVESRMDNPLLVSLVKEKQSSIQSDIHCMGRQLKEDLLIVVQVVKSCYPPEADICNFYAAAYHRALSARLKKIAEFVLEDTDCTSLLRWVNHYYPGILQKPELASEIDDAALGKLLPNELLEPLEEQYLTREMSELSLCMSQVLENDIKKWSQGEEPMREDGCYTSHLAYDIIQFINGIVTRAETTTGSLHKAQTTTCQLTDLLQRFKSFQEDIIKQNRSNSKAHIKANLGCIEQFRDVLQRKKHLFTADVQQNCLSVLTDMKQSAHVYLLSPVHKVLKPQYQKLGTSDWLKKNAFDKLQSSIEKELQDLQGLVQPCQEELIGQLHQEVTVQYVKRLLRGDVKLKDREQQHWACATVMDNAESLQMLFSKMGSKEIWLKEILTTIAEVLKLQDIPAIQMQVVSMVSAHPDLSERHISALLKLKTNLSKAERRTVKATLVDALKAIDSDVHSRPFFSKVEVR</sequence>
<dbReference type="InterPro" id="IPR042532">
    <property type="entry name" value="EXOC3/Sec6_C"/>
</dbReference>
<accession>A0A8S4AKR6</accession>
<dbReference type="PANTHER" id="PTHR21292:SF4">
    <property type="entry name" value="TUMOR NECROSIS FACTOR ALPHA-INDUCED PROTEIN 2"/>
    <property type="match status" value="1"/>
</dbReference>
<name>A0A8S4AKR6_9TELE</name>
<dbReference type="Pfam" id="PF06046">
    <property type="entry name" value="Sec6"/>
    <property type="match status" value="1"/>
</dbReference>
<comment type="similarity">
    <text evidence="1">Belongs to the SEC6 family.</text>
</comment>
<evidence type="ECO:0000256" key="2">
    <source>
        <dbReference type="SAM" id="MobiDB-lite"/>
    </source>
</evidence>
<evidence type="ECO:0000313" key="4">
    <source>
        <dbReference type="Proteomes" id="UP000677803"/>
    </source>
</evidence>